<proteinExistence type="predicted"/>
<evidence type="ECO:0000313" key="2">
    <source>
        <dbReference type="Proteomes" id="UP000310719"/>
    </source>
</evidence>
<dbReference type="AlphaFoldDB" id="A0A4U9HJJ1"/>
<dbReference type="Proteomes" id="UP000310719">
    <property type="component" value="Chromosome"/>
</dbReference>
<organism evidence="1 2">
    <name type="scientific">Leclercia adecarboxylata</name>
    <dbReference type="NCBI Taxonomy" id="83655"/>
    <lineage>
        <taxon>Bacteria</taxon>
        <taxon>Pseudomonadati</taxon>
        <taxon>Pseudomonadota</taxon>
        <taxon>Gammaproteobacteria</taxon>
        <taxon>Enterobacterales</taxon>
        <taxon>Enterobacteriaceae</taxon>
        <taxon>Leclercia</taxon>
    </lineage>
</organism>
<sequence>MRQSDNRLALEAALSWLAVFGIHVSRYRRPPSATRPGTACATASAITRRAILLCCRG</sequence>
<evidence type="ECO:0000313" key="1">
    <source>
        <dbReference type="EMBL" id="VTP63341.1"/>
    </source>
</evidence>
<protein>
    <submittedName>
        <fullName evidence="1">Uncharacterized protein</fullName>
    </submittedName>
</protein>
<dbReference type="EMBL" id="LR590464">
    <property type="protein sequence ID" value="VTP63341.1"/>
    <property type="molecule type" value="Genomic_DNA"/>
</dbReference>
<reference evidence="1 2" key="1">
    <citation type="submission" date="2019-05" db="EMBL/GenBank/DDBJ databases">
        <authorList>
            <consortium name="Pathogen Informatics"/>
        </authorList>
    </citation>
    <scope>NUCLEOTIDE SEQUENCE [LARGE SCALE GENOMIC DNA]</scope>
    <source>
        <strain evidence="1 2">NCTC13032</strain>
    </source>
</reference>
<accession>A0A4U9HJJ1</accession>
<name>A0A4U9HJJ1_9ENTR</name>
<gene>
    <name evidence="1" type="ORF">NCTC13032_00813</name>
</gene>